<dbReference type="AlphaFoldDB" id="A0A843VMS4"/>
<dbReference type="PANTHER" id="PTHR34056:SF1">
    <property type="entry name" value="GPI-ANCHORED PROTEIN"/>
    <property type="match status" value="1"/>
</dbReference>
<accession>A0A843VMS4</accession>
<sequence length="155" mass="17193">MKVGFPISLLAFPINKGCHPFPIGDDGSHLPSDWRWRRPAWGRGRSTIKFDSGGARGAAKLGRGRDCQLMGLTWLLARNRTLYMRTVTRVLCALMMTLDGSEPLSCTLSRDGMPLAVDSVQLEDPTTSSSSATPSPSQRLSVLRRMLHFVCIFWL</sequence>
<dbReference type="Proteomes" id="UP000652761">
    <property type="component" value="Unassembled WGS sequence"/>
</dbReference>
<dbReference type="PANTHER" id="PTHR34056">
    <property type="entry name" value="GPI-ANCHORED PROTEIN"/>
    <property type="match status" value="1"/>
</dbReference>
<gene>
    <name evidence="1" type="ORF">Taro_033025</name>
</gene>
<proteinExistence type="predicted"/>
<keyword evidence="2" id="KW-1185">Reference proteome</keyword>
<protein>
    <submittedName>
        <fullName evidence="1">Uncharacterized protein</fullName>
    </submittedName>
</protein>
<dbReference type="InterPro" id="IPR040376">
    <property type="entry name" value="At4g28100-like"/>
</dbReference>
<comment type="caution">
    <text evidence="1">The sequence shown here is derived from an EMBL/GenBank/DDBJ whole genome shotgun (WGS) entry which is preliminary data.</text>
</comment>
<dbReference type="OrthoDB" id="764087at2759"/>
<dbReference type="EMBL" id="NMUH01002487">
    <property type="protein sequence ID" value="MQM00293.1"/>
    <property type="molecule type" value="Genomic_DNA"/>
</dbReference>
<reference evidence="1" key="1">
    <citation type="submission" date="2017-07" db="EMBL/GenBank/DDBJ databases">
        <title>Taro Niue Genome Assembly and Annotation.</title>
        <authorList>
            <person name="Atibalentja N."/>
            <person name="Keating K."/>
            <person name="Fields C.J."/>
        </authorList>
    </citation>
    <scope>NUCLEOTIDE SEQUENCE</scope>
    <source>
        <strain evidence="1">Niue_2</strain>
        <tissue evidence="1">Leaf</tissue>
    </source>
</reference>
<organism evidence="1 2">
    <name type="scientific">Colocasia esculenta</name>
    <name type="common">Wild taro</name>
    <name type="synonym">Arum esculentum</name>
    <dbReference type="NCBI Taxonomy" id="4460"/>
    <lineage>
        <taxon>Eukaryota</taxon>
        <taxon>Viridiplantae</taxon>
        <taxon>Streptophyta</taxon>
        <taxon>Embryophyta</taxon>
        <taxon>Tracheophyta</taxon>
        <taxon>Spermatophyta</taxon>
        <taxon>Magnoliopsida</taxon>
        <taxon>Liliopsida</taxon>
        <taxon>Araceae</taxon>
        <taxon>Aroideae</taxon>
        <taxon>Colocasieae</taxon>
        <taxon>Colocasia</taxon>
    </lineage>
</organism>
<evidence type="ECO:0000313" key="2">
    <source>
        <dbReference type="Proteomes" id="UP000652761"/>
    </source>
</evidence>
<evidence type="ECO:0000313" key="1">
    <source>
        <dbReference type="EMBL" id="MQM00293.1"/>
    </source>
</evidence>
<name>A0A843VMS4_COLES</name>